<reference evidence="2 3" key="1">
    <citation type="submission" date="2021-08" db="EMBL/GenBank/DDBJ databases">
        <title>Draft Genome Sequence of Phanerochaete sordida strain YK-624.</title>
        <authorList>
            <person name="Mori T."/>
            <person name="Dohra H."/>
            <person name="Suzuki T."/>
            <person name="Kawagishi H."/>
            <person name="Hirai H."/>
        </authorList>
    </citation>
    <scope>NUCLEOTIDE SEQUENCE [LARGE SCALE GENOMIC DNA]</scope>
    <source>
        <strain evidence="2 3">YK-624</strain>
    </source>
</reference>
<proteinExistence type="predicted"/>
<sequence>MSSAYAALLTTFVPAASSLASGARTYEPRHTSAAPAVATLEHGKRAAVSRSSSPDARRRRHIQSSADSFAPVFF</sequence>
<protein>
    <submittedName>
        <fullName evidence="2">Uncharacterized protein</fullName>
    </submittedName>
</protein>
<organism evidence="2 3">
    <name type="scientific">Phanerochaete sordida</name>
    <dbReference type="NCBI Taxonomy" id="48140"/>
    <lineage>
        <taxon>Eukaryota</taxon>
        <taxon>Fungi</taxon>
        <taxon>Dikarya</taxon>
        <taxon>Basidiomycota</taxon>
        <taxon>Agaricomycotina</taxon>
        <taxon>Agaricomycetes</taxon>
        <taxon>Polyporales</taxon>
        <taxon>Phanerochaetaceae</taxon>
        <taxon>Phanerochaete</taxon>
    </lineage>
</organism>
<gene>
    <name evidence="2" type="ORF">PsYK624_080590</name>
</gene>
<dbReference type="EMBL" id="BPQB01000023">
    <property type="protein sequence ID" value="GJE91907.1"/>
    <property type="molecule type" value="Genomic_DNA"/>
</dbReference>
<evidence type="ECO:0000256" key="1">
    <source>
        <dbReference type="SAM" id="MobiDB-lite"/>
    </source>
</evidence>
<dbReference type="Proteomes" id="UP000703269">
    <property type="component" value="Unassembled WGS sequence"/>
</dbReference>
<dbReference type="AlphaFoldDB" id="A0A9P3GC45"/>
<accession>A0A9P3GC45</accession>
<keyword evidence="3" id="KW-1185">Reference proteome</keyword>
<name>A0A9P3GC45_9APHY</name>
<evidence type="ECO:0000313" key="3">
    <source>
        <dbReference type="Proteomes" id="UP000703269"/>
    </source>
</evidence>
<evidence type="ECO:0000313" key="2">
    <source>
        <dbReference type="EMBL" id="GJE91907.1"/>
    </source>
</evidence>
<feature type="region of interest" description="Disordered" evidence="1">
    <location>
        <begin position="23"/>
        <end position="74"/>
    </location>
</feature>
<comment type="caution">
    <text evidence="2">The sequence shown here is derived from an EMBL/GenBank/DDBJ whole genome shotgun (WGS) entry which is preliminary data.</text>
</comment>